<accession>A0A1E3H262</accession>
<evidence type="ECO:0000313" key="3">
    <source>
        <dbReference type="Proteomes" id="UP000094622"/>
    </source>
</evidence>
<evidence type="ECO:0000256" key="1">
    <source>
        <dbReference type="SAM" id="MobiDB-lite"/>
    </source>
</evidence>
<name>A0A1E3H262_9HYPH</name>
<comment type="caution">
    <text evidence="2">The sequence shown here is derived from an EMBL/GenBank/DDBJ whole genome shotgun (WGS) entry which is preliminary data.</text>
</comment>
<dbReference type="AlphaFoldDB" id="A0A1E3H262"/>
<dbReference type="Proteomes" id="UP000094622">
    <property type="component" value="Unassembled WGS sequence"/>
</dbReference>
<evidence type="ECO:0000313" key="2">
    <source>
        <dbReference type="EMBL" id="ODN69886.1"/>
    </source>
</evidence>
<proteinExistence type="predicted"/>
<reference evidence="2 3" key="1">
    <citation type="submission" date="2016-07" db="EMBL/GenBank/DDBJ databases">
        <title>Draft Genome Sequence of Methylobrevis pamukkalensis PK2.</title>
        <authorList>
            <person name="Vasilenko O.V."/>
            <person name="Doronina N.V."/>
            <person name="Shmareva M.N."/>
            <person name="Tarlachkov S.V."/>
            <person name="Mustakhimov I."/>
            <person name="Trotsenko Y.A."/>
        </authorList>
    </citation>
    <scope>NUCLEOTIDE SEQUENCE [LARGE SCALE GENOMIC DNA]</scope>
    <source>
        <strain evidence="2 3">PK2</strain>
    </source>
</reference>
<protein>
    <submittedName>
        <fullName evidence="2">Uncharacterized protein</fullName>
    </submittedName>
</protein>
<sequence>MTNRNTAISTAVAGEATARGTAISGAIATEVTNRNTAISAAVGPLQTQITARDDIINDQIGRAPHRPGDAPNLWSTVSTGAARDRPPLEIGEIVTNSVLGRALRISGDDVDDELGYVELSPRLDFDVTSGETYRIKGAFARAVNPAEPGGASVELWLRLLDGDHAPIDGGKVQIGPTWAPVVTDGAVRPNLLVGMTGALGELDYPLPATVRYVVPIVRIYGTAQATDFALLSIANALLVETDVAVDDLRTQVTGLGTALATTDTRLTTAEDLLLGTGAPTDYGYVGDLAAAAPTSAVGSDVALALAHTFPVGAVVPEVEVRAFAPGPFKLLSWTVGAGGAHTVHSERVYTLSAGVSLLTLSPPLVVPAGGEVGFAGGAVVGVVPGAGGGPWYSGGSYANGNFTDAVAEQTGNYTIRFRVAEPPALGSIDGRVTTAEGQLRTNIERADMLEALVLGSGEVVTQGYVGDLATAAPTGAQSGQVNIAWHEAIITGGLWTKLRLRAQATGSVVCRTYYKTTAGVWTVYAQVTLAVTTTGLVELDPTIVLPPGGRWSVSGQGVIGIIGGGGGGPWYSGGTAADGNFVDPVADTTTNALVQAEITIPTNSAAKDLDAFRSEIESRMQVREEVSYGEADWSGSAGLPAASINWRALVDVFPLGGLFDGVDVKMAAADTPIFYSWSIVGTAFTVHELLAVPLGVGEHYDVGLDLVIPPGGTIGCYIAGATGSTDSGRVASMWAAPPTSRRRPRPPAAPAPASRSRRGG</sequence>
<keyword evidence="3" id="KW-1185">Reference proteome</keyword>
<dbReference type="EMBL" id="MCRJ01000070">
    <property type="protein sequence ID" value="ODN69886.1"/>
    <property type="molecule type" value="Genomic_DNA"/>
</dbReference>
<gene>
    <name evidence="2" type="ORF">A6302_02822</name>
</gene>
<feature type="region of interest" description="Disordered" evidence="1">
    <location>
        <begin position="729"/>
        <end position="760"/>
    </location>
</feature>
<organism evidence="2 3">
    <name type="scientific">Methylobrevis pamukkalensis</name>
    <dbReference type="NCBI Taxonomy" id="1439726"/>
    <lineage>
        <taxon>Bacteria</taxon>
        <taxon>Pseudomonadati</taxon>
        <taxon>Pseudomonadota</taxon>
        <taxon>Alphaproteobacteria</taxon>
        <taxon>Hyphomicrobiales</taxon>
        <taxon>Pleomorphomonadaceae</taxon>
        <taxon>Methylobrevis</taxon>
    </lineage>
</organism>
<dbReference type="PATRIC" id="fig|1439726.3.peg.2976"/>